<gene>
    <name evidence="1" type="ORF">AF335_05070</name>
</gene>
<dbReference type="EMBL" id="LGUI01000002">
    <property type="protein sequence ID" value="PNE34051.1"/>
    <property type="molecule type" value="Genomic_DNA"/>
</dbReference>
<keyword evidence="2" id="KW-1185">Reference proteome</keyword>
<evidence type="ECO:0000313" key="1">
    <source>
        <dbReference type="EMBL" id="PNE34051.1"/>
    </source>
</evidence>
<dbReference type="AlphaFoldDB" id="A0A2N8NZ60"/>
<protein>
    <submittedName>
        <fullName evidence="1">Uncharacterized protein</fullName>
    </submittedName>
</protein>
<sequence length="90" mass="9551">MSAAGSSLWRARARLSVTDSGDCAAATLDGLVADASVRRVATSDQGTTSPPISDLGSLKVEWSRRHAHATAEVLHYETLLESAREIEEIA</sequence>
<proteinExistence type="predicted"/>
<comment type="caution">
    <text evidence="1">The sequence shown here is derived from an EMBL/GenBank/DDBJ whole genome shotgun (WGS) entry which is preliminary data.</text>
</comment>
<dbReference type="Proteomes" id="UP000235945">
    <property type="component" value="Unassembled WGS sequence"/>
</dbReference>
<evidence type="ECO:0000313" key="2">
    <source>
        <dbReference type="Proteomes" id="UP000235945"/>
    </source>
</evidence>
<reference evidence="2" key="1">
    <citation type="submission" date="2015-07" db="EMBL/GenBank/DDBJ databases">
        <authorList>
            <person name="Graham D.E."/>
            <person name="Giannone R.J."/>
            <person name="Gulvik C.A."/>
            <person name="Hettich R.L."/>
            <person name="Klingeman D.M."/>
            <person name="Mahan K.M."/>
            <person name="Parry R.J."/>
            <person name="Spain J.C."/>
        </authorList>
    </citation>
    <scope>NUCLEOTIDE SEQUENCE [LARGE SCALE GENOMIC DNA]</scope>
    <source>
        <strain evidence="2">ATCC 27428</strain>
    </source>
</reference>
<organism evidence="1 2">
    <name type="scientific">Streptomyces eurocidicus</name>
    <name type="common">Streptoverticillium eurocidicus</name>
    <dbReference type="NCBI Taxonomy" id="66423"/>
    <lineage>
        <taxon>Bacteria</taxon>
        <taxon>Bacillati</taxon>
        <taxon>Actinomycetota</taxon>
        <taxon>Actinomycetes</taxon>
        <taxon>Kitasatosporales</taxon>
        <taxon>Streptomycetaceae</taxon>
        <taxon>Streptomyces</taxon>
    </lineage>
</organism>
<accession>A0A2N8NZ60</accession>
<name>A0A2N8NZ60_STREU</name>